<evidence type="ECO:0000256" key="2">
    <source>
        <dbReference type="ARBA" id="ARBA00022475"/>
    </source>
</evidence>
<feature type="transmembrane region" description="Helical" evidence="11">
    <location>
        <begin position="95"/>
        <end position="112"/>
    </location>
</feature>
<feature type="transmembrane region" description="Helical" evidence="11">
    <location>
        <begin position="390"/>
        <end position="414"/>
    </location>
</feature>
<evidence type="ECO:0000256" key="8">
    <source>
        <dbReference type="ARBA" id="ARBA00023224"/>
    </source>
</evidence>
<keyword evidence="8 9" id="KW-0807">Transducer</keyword>
<evidence type="ECO:0000256" key="1">
    <source>
        <dbReference type="ARBA" id="ARBA00004651"/>
    </source>
</evidence>
<evidence type="ECO:0000256" key="10">
    <source>
        <dbReference type="SAM" id="MobiDB-lite"/>
    </source>
</evidence>
<keyword evidence="6 11" id="KW-0472">Membrane</keyword>
<dbReference type="GO" id="GO:0007187">
    <property type="term" value="P:G protein-coupled receptor signaling pathway, coupled to cyclic nucleotide second messenger"/>
    <property type="evidence" value="ECO:0007669"/>
    <property type="project" value="TreeGrafter"/>
</dbReference>
<dbReference type="PANTHER" id="PTHR24247:SF195">
    <property type="entry name" value="G-PROTEIN COUPLED RECEPTORS FAMILY 1 PROFILE DOMAIN-CONTAINING PROTEIN"/>
    <property type="match status" value="1"/>
</dbReference>
<comment type="caution">
    <text evidence="12">The sequence shown here is derived from an EMBL/GenBank/DDBJ whole genome shotgun (WGS) entry which is preliminary data.</text>
</comment>
<gene>
    <name evidence="12" type="ORF">OFUS_LOCUS5467</name>
</gene>
<comment type="subcellular location">
    <subcellularLocation>
        <location evidence="1">Cell membrane</location>
        <topology evidence="1">Multi-pass membrane protein</topology>
    </subcellularLocation>
</comment>
<evidence type="ECO:0000256" key="9">
    <source>
        <dbReference type="RuleBase" id="RU000688"/>
    </source>
</evidence>
<evidence type="ECO:0000313" key="13">
    <source>
        <dbReference type="Proteomes" id="UP000749559"/>
    </source>
</evidence>
<name>A0A8J1Y9B3_OWEFU</name>
<feature type="transmembrane region" description="Helical" evidence="11">
    <location>
        <begin position="230"/>
        <end position="250"/>
    </location>
</feature>
<accession>A0A8J1Y9B3</accession>
<proteinExistence type="inferred from homology"/>
<dbReference type="InterPro" id="IPR000276">
    <property type="entry name" value="GPCR_Rhodpsn"/>
</dbReference>
<dbReference type="Proteomes" id="UP000749559">
    <property type="component" value="Unassembled WGS sequence"/>
</dbReference>
<dbReference type="Pfam" id="PF00001">
    <property type="entry name" value="7tm_1"/>
    <property type="match status" value="1"/>
</dbReference>
<keyword evidence="2" id="KW-1003">Cell membrane</keyword>
<dbReference type="Gene3D" id="1.20.1070.10">
    <property type="entry name" value="Rhodopsin 7-helix transmembrane proteins"/>
    <property type="match status" value="2"/>
</dbReference>
<organism evidence="12 13">
    <name type="scientific">Owenia fusiformis</name>
    <name type="common">Polychaete worm</name>
    <dbReference type="NCBI Taxonomy" id="6347"/>
    <lineage>
        <taxon>Eukaryota</taxon>
        <taxon>Metazoa</taxon>
        <taxon>Spiralia</taxon>
        <taxon>Lophotrochozoa</taxon>
        <taxon>Annelida</taxon>
        <taxon>Polychaeta</taxon>
        <taxon>Sedentaria</taxon>
        <taxon>Canalipalpata</taxon>
        <taxon>Sabellida</taxon>
        <taxon>Oweniida</taxon>
        <taxon>Oweniidae</taxon>
        <taxon>Owenia</taxon>
    </lineage>
</organism>
<dbReference type="OrthoDB" id="10071887at2759"/>
<evidence type="ECO:0000256" key="6">
    <source>
        <dbReference type="ARBA" id="ARBA00023136"/>
    </source>
</evidence>
<dbReference type="GO" id="GO:0045202">
    <property type="term" value="C:synapse"/>
    <property type="evidence" value="ECO:0007669"/>
    <property type="project" value="TreeGrafter"/>
</dbReference>
<keyword evidence="5 9" id="KW-0297">G-protein coupled receptor</keyword>
<evidence type="ECO:0000256" key="11">
    <source>
        <dbReference type="SAM" id="Phobius"/>
    </source>
</evidence>
<protein>
    <submittedName>
        <fullName evidence="12">Uncharacterized protein</fullName>
    </submittedName>
</protein>
<feature type="region of interest" description="Disordered" evidence="10">
    <location>
        <begin position="277"/>
        <end position="302"/>
    </location>
</feature>
<keyword evidence="7 9" id="KW-0675">Receptor</keyword>
<dbReference type="AlphaFoldDB" id="A0A8J1Y9B3"/>
<evidence type="ECO:0000256" key="5">
    <source>
        <dbReference type="ARBA" id="ARBA00023040"/>
    </source>
</evidence>
<dbReference type="PROSITE" id="PS50262">
    <property type="entry name" value="G_PROTEIN_RECEP_F1_2"/>
    <property type="match status" value="1"/>
</dbReference>
<dbReference type="PRINTS" id="PR00237">
    <property type="entry name" value="GPCRRHODOPSN"/>
</dbReference>
<feature type="transmembrane region" description="Helical" evidence="11">
    <location>
        <begin position="173"/>
        <end position="193"/>
    </location>
</feature>
<comment type="similarity">
    <text evidence="9">Belongs to the G-protein coupled receptor 1 family.</text>
</comment>
<keyword evidence="13" id="KW-1185">Reference proteome</keyword>
<dbReference type="GO" id="GO:0005886">
    <property type="term" value="C:plasma membrane"/>
    <property type="evidence" value="ECO:0007669"/>
    <property type="project" value="UniProtKB-SubCell"/>
</dbReference>
<evidence type="ECO:0000256" key="7">
    <source>
        <dbReference type="ARBA" id="ARBA00023170"/>
    </source>
</evidence>
<reference evidence="12" key="1">
    <citation type="submission" date="2022-03" db="EMBL/GenBank/DDBJ databases">
        <authorList>
            <person name="Martin C."/>
        </authorList>
    </citation>
    <scope>NUCLEOTIDE SEQUENCE</scope>
</reference>
<dbReference type="GO" id="GO:0016907">
    <property type="term" value="F:G protein-coupled acetylcholine receptor activity"/>
    <property type="evidence" value="ECO:0007669"/>
    <property type="project" value="TreeGrafter"/>
</dbReference>
<dbReference type="GO" id="GO:0004993">
    <property type="term" value="F:G protein-coupled serotonin receptor activity"/>
    <property type="evidence" value="ECO:0007669"/>
    <property type="project" value="TreeGrafter"/>
</dbReference>
<dbReference type="SMART" id="SM01381">
    <property type="entry name" value="7TM_GPCR_Srsx"/>
    <property type="match status" value="1"/>
</dbReference>
<dbReference type="InterPro" id="IPR017452">
    <property type="entry name" value="GPCR_Rhodpsn_7TM"/>
</dbReference>
<evidence type="ECO:0000256" key="4">
    <source>
        <dbReference type="ARBA" id="ARBA00022989"/>
    </source>
</evidence>
<dbReference type="GO" id="GO:0007197">
    <property type="term" value="P:adenylate cyclase-inhibiting G protein-coupled acetylcholine receptor signaling pathway"/>
    <property type="evidence" value="ECO:0007669"/>
    <property type="project" value="TreeGrafter"/>
</dbReference>
<dbReference type="GO" id="GO:0030425">
    <property type="term" value="C:dendrite"/>
    <property type="evidence" value="ECO:0007669"/>
    <property type="project" value="TreeGrafter"/>
</dbReference>
<evidence type="ECO:0000256" key="3">
    <source>
        <dbReference type="ARBA" id="ARBA00022692"/>
    </source>
</evidence>
<keyword evidence="4 11" id="KW-1133">Transmembrane helix</keyword>
<dbReference type="PROSITE" id="PS00237">
    <property type="entry name" value="G_PROTEIN_RECEP_F1_1"/>
    <property type="match status" value="1"/>
</dbReference>
<feature type="transmembrane region" description="Helical" evidence="11">
    <location>
        <begin position="132"/>
        <end position="152"/>
    </location>
</feature>
<dbReference type="PANTHER" id="PTHR24247">
    <property type="entry name" value="5-HYDROXYTRYPTAMINE RECEPTOR"/>
    <property type="match status" value="1"/>
</dbReference>
<feature type="transmembrane region" description="Helical" evidence="11">
    <location>
        <begin position="57"/>
        <end position="83"/>
    </location>
</feature>
<keyword evidence="3 9" id="KW-0812">Transmembrane</keyword>
<evidence type="ECO:0000313" key="12">
    <source>
        <dbReference type="EMBL" id="CAH1778564.1"/>
    </source>
</evidence>
<dbReference type="EMBL" id="CAIIXF020000003">
    <property type="protein sequence ID" value="CAH1778564.1"/>
    <property type="molecule type" value="Genomic_DNA"/>
</dbReference>
<sequence length="503" mass="56807">MIVNSGDNVANATTFNGASMMANATALTNARMVANVTTLMKTAGGATFRVQYEFLHMWLIIIAILSIAMITVFGNCIVLVAFISNRSLRKVSNSFIMSLASVDALIGCILPLRMFEMIYGQWIWSAETCQAMLLVENALSNTSMLNILLISLDRWWCVHRPFQYRVRQTKTRAIALIVFSWVLGSFIYVPPMYSWHVVHGEKIAQVFSLTRSCLVPYSGDLSTTLSLSSVTFLIPLIILALCNLSIYLKVSHRKDKKLRRSVSTSDTYYSFVSRKSSADTDTSDSEEAIGTSRTKTSENDRGKDCTKAKYVMLVRNSSTPGDLCRYSRRYSPRRVSFDAGVVSGIEDKRQNRYSRRFSVSSNNSTNSTTNNSDDIVKSILTKQDKKAARLLGLLVCVFIMCWVPKVVCSIINAYHHGAIPKYIKILHIAQWLQWLNSGINPFLYANSNTKFRRVIRNWIGIPPEDRPTPLFYELYRTFPKVLNFISENQSDQQSNTSTLRAMS</sequence>
<dbReference type="SUPFAM" id="SSF81321">
    <property type="entry name" value="Family A G protein-coupled receptor-like"/>
    <property type="match status" value="1"/>
</dbReference>